<dbReference type="InterPro" id="IPR036390">
    <property type="entry name" value="WH_DNA-bd_sf"/>
</dbReference>
<evidence type="ECO:0000313" key="6">
    <source>
        <dbReference type="Proteomes" id="UP001552427"/>
    </source>
</evidence>
<keyword evidence="3" id="KW-0804">Transcription</keyword>
<evidence type="ECO:0000256" key="3">
    <source>
        <dbReference type="ARBA" id="ARBA00023163"/>
    </source>
</evidence>
<dbReference type="Proteomes" id="UP001552427">
    <property type="component" value="Unassembled WGS sequence"/>
</dbReference>
<dbReference type="PRINTS" id="PR00598">
    <property type="entry name" value="HTHMARR"/>
</dbReference>
<sequence length="141" mass="16274">MLDETLSYALISLVKRQRNQLAAALVPLGLHAGQEMLLNQLWREDDLTQSELIARLGVEPPTVTKTLQRLERAGFVHRSPDPDRPRLIRVHLTEAGKALRDPVERIWHELDEDLQRGLNATERDVLSRLIRARPARRRPDR</sequence>
<accession>A0ABV3HKA8</accession>
<dbReference type="InterPro" id="IPR036388">
    <property type="entry name" value="WH-like_DNA-bd_sf"/>
</dbReference>
<dbReference type="PANTHER" id="PTHR33164:SF64">
    <property type="entry name" value="TRANSCRIPTIONAL REGULATOR SLYA"/>
    <property type="match status" value="1"/>
</dbReference>
<keyword evidence="1" id="KW-0805">Transcription regulation</keyword>
<dbReference type="EMBL" id="JBFARM010000022">
    <property type="protein sequence ID" value="MEV4292982.1"/>
    <property type="molecule type" value="Genomic_DNA"/>
</dbReference>
<dbReference type="SUPFAM" id="SSF46785">
    <property type="entry name" value="Winged helix' DNA-binding domain"/>
    <property type="match status" value="1"/>
</dbReference>
<reference evidence="5 6" key="1">
    <citation type="submission" date="2024-06" db="EMBL/GenBank/DDBJ databases">
        <title>The Natural Products Discovery Center: Release of the First 8490 Sequenced Strains for Exploring Actinobacteria Biosynthetic Diversity.</title>
        <authorList>
            <person name="Kalkreuter E."/>
            <person name="Kautsar S.A."/>
            <person name="Yang D."/>
            <person name="Bader C.D."/>
            <person name="Teijaro C.N."/>
            <person name="Fluegel L."/>
            <person name="Davis C.M."/>
            <person name="Simpson J.R."/>
            <person name="Lauterbach L."/>
            <person name="Steele A.D."/>
            <person name="Gui C."/>
            <person name="Meng S."/>
            <person name="Li G."/>
            <person name="Viehrig K."/>
            <person name="Ye F."/>
            <person name="Su P."/>
            <person name="Kiefer A.F."/>
            <person name="Nichols A."/>
            <person name="Cepeda A.J."/>
            <person name="Yan W."/>
            <person name="Fan B."/>
            <person name="Jiang Y."/>
            <person name="Adhikari A."/>
            <person name="Zheng C.-J."/>
            <person name="Schuster L."/>
            <person name="Cowan T.M."/>
            <person name="Smanski M.J."/>
            <person name="Chevrette M.G."/>
            <person name="De Carvalho L.P.S."/>
            <person name="Shen B."/>
        </authorList>
    </citation>
    <scope>NUCLEOTIDE SEQUENCE [LARGE SCALE GENOMIC DNA]</scope>
    <source>
        <strain evidence="5 6">NPDC049574</strain>
    </source>
</reference>
<gene>
    <name evidence="5" type="ORF">AB0K40_46385</name>
</gene>
<dbReference type="InterPro" id="IPR039422">
    <property type="entry name" value="MarR/SlyA-like"/>
</dbReference>
<evidence type="ECO:0000313" key="5">
    <source>
        <dbReference type="EMBL" id="MEV4292982.1"/>
    </source>
</evidence>
<keyword evidence="6" id="KW-1185">Reference proteome</keyword>
<evidence type="ECO:0000259" key="4">
    <source>
        <dbReference type="PROSITE" id="PS50995"/>
    </source>
</evidence>
<dbReference type="Pfam" id="PF01047">
    <property type="entry name" value="MarR"/>
    <property type="match status" value="1"/>
</dbReference>
<evidence type="ECO:0000256" key="1">
    <source>
        <dbReference type="ARBA" id="ARBA00023015"/>
    </source>
</evidence>
<dbReference type="RefSeq" id="WP_364463931.1">
    <property type="nucleotide sequence ID" value="NZ_JBFARM010000022.1"/>
</dbReference>
<dbReference type="InterPro" id="IPR000835">
    <property type="entry name" value="HTH_MarR-typ"/>
</dbReference>
<dbReference type="PROSITE" id="PS50995">
    <property type="entry name" value="HTH_MARR_2"/>
    <property type="match status" value="1"/>
</dbReference>
<evidence type="ECO:0000256" key="2">
    <source>
        <dbReference type="ARBA" id="ARBA00023125"/>
    </source>
</evidence>
<protein>
    <submittedName>
        <fullName evidence="5">MarR family transcriptional regulator</fullName>
    </submittedName>
</protein>
<keyword evidence="2" id="KW-0238">DNA-binding</keyword>
<organism evidence="5 6">
    <name type="scientific">Nonomuraea bangladeshensis</name>
    <dbReference type="NCBI Taxonomy" id="404385"/>
    <lineage>
        <taxon>Bacteria</taxon>
        <taxon>Bacillati</taxon>
        <taxon>Actinomycetota</taxon>
        <taxon>Actinomycetes</taxon>
        <taxon>Streptosporangiales</taxon>
        <taxon>Streptosporangiaceae</taxon>
        <taxon>Nonomuraea</taxon>
    </lineage>
</organism>
<feature type="domain" description="HTH marR-type" evidence="4">
    <location>
        <begin position="3"/>
        <end position="135"/>
    </location>
</feature>
<comment type="caution">
    <text evidence="5">The sequence shown here is derived from an EMBL/GenBank/DDBJ whole genome shotgun (WGS) entry which is preliminary data.</text>
</comment>
<proteinExistence type="predicted"/>
<dbReference type="SMART" id="SM00347">
    <property type="entry name" value="HTH_MARR"/>
    <property type="match status" value="1"/>
</dbReference>
<name>A0ABV3HKA8_9ACTN</name>
<dbReference type="Gene3D" id="1.10.10.10">
    <property type="entry name" value="Winged helix-like DNA-binding domain superfamily/Winged helix DNA-binding domain"/>
    <property type="match status" value="1"/>
</dbReference>
<dbReference type="PANTHER" id="PTHR33164">
    <property type="entry name" value="TRANSCRIPTIONAL REGULATOR, MARR FAMILY"/>
    <property type="match status" value="1"/>
</dbReference>